<feature type="transmembrane region" description="Helical" evidence="1">
    <location>
        <begin position="6"/>
        <end position="23"/>
    </location>
</feature>
<sequence length="108" mass="12444">MNNDNIAFYCIIGVALFIAYLVRRDKANPNKKVINNSGFKKEHLGIGVLIISWELISYVFSSYFFPLDNKDYSGKWVKEFNEELFIALSIIGLAILLVYIGYKLIKQK</sequence>
<evidence type="ECO:0000313" key="2">
    <source>
        <dbReference type="EMBL" id="GCC53705.1"/>
    </source>
</evidence>
<dbReference type="AlphaFoldDB" id="A0A401UFL4"/>
<evidence type="ECO:0000256" key="1">
    <source>
        <dbReference type="SAM" id="Phobius"/>
    </source>
</evidence>
<proteinExistence type="predicted"/>
<comment type="caution">
    <text evidence="2">The sequence shown here is derived from an EMBL/GenBank/DDBJ whole genome shotgun (WGS) entry which is preliminary data.</text>
</comment>
<accession>A0A401UFL4</accession>
<organism evidence="2 3">
    <name type="scientific">Chryseotalea sanaruensis</name>
    <dbReference type="NCBI Taxonomy" id="2482724"/>
    <lineage>
        <taxon>Bacteria</taxon>
        <taxon>Pseudomonadati</taxon>
        <taxon>Bacteroidota</taxon>
        <taxon>Cytophagia</taxon>
        <taxon>Cytophagales</taxon>
        <taxon>Chryseotaleaceae</taxon>
        <taxon>Chryseotalea</taxon>
    </lineage>
</organism>
<dbReference type="EMBL" id="BHXQ01000012">
    <property type="protein sequence ID" value="GCC53705.1"/>
    <property type="molecule type" value="Genomic_DNA"/>
</dbReference>
<name>A0A401UFL4_9BACT</name>
<feature type="transmembrane region" description="Helical" evidence="1">
    <location>
        <begin position="84"/>
        <end position="102"/>
    </location>
</feature>
<reference evidence="2 3" key="1">
    <citation type="submission" date="2018-11" db="EMBL/GenBank/DDBJ databases">
        <title>Chryseotalea sanarue gen. nov., sp., nov., a member of the family Cytophagaceae, isolated from a brackish lake in Hamamatsu Japan.</title>
        <authorList>
            <person name="Maejima Y."/>
            <person name="Iino T."/>
            <person name="Muraguchi Y."/>
            <person name="Fukuda K."/>
            <person name="Ohkuma M."/>
            <person name="Moriuchi R."/>
            <person name="Dohra H."/>
            <person name="Kimbara K."/>
            <person name="Shintani M."/>
        </authorList>
    </citation>
    <scope>NUCLEOTIDE SEQUENCE [LARGE SCALE GENOMIC DNA]</scope>
    <source>
        <strain evidence="2 3">Ys</strain>
    </source>
</reference>
<dbReference type="Proteomes" id="UP000288227">
    <property type="component" value="Unassembled WGS sequence"/>
</dbReference>
<keyword evidence="1" id="KW-0812">Transmembrane</keyword>
<keyword evidence="1" id="KW-0472">Membrane</keyword>
<evidence type="ECO:0000313" key="3">
    <source>
        <dbReference type="Proteomes" id="UP000288227"/>
    </source>
</evidence>
<protein>
    <submittedName>
        <fullName evidence="2">Uncharacterized protein</fullName>
    </submittedName>
</protein>
<keyword evidence="1" id="KW-1133">Transmembrane helix</keyword>
<dbReference type="RefSeq" id="WP_127124360.1">
    <property type="nucleotide sequence ID" value="NZ_BHXQ01000012.1"/>
</dbReference>
<gene>
    <name evidence="2" type="ORF">SanaruYs_39500</name>
</gene>
<feature type="transmembrane region" description="Helical" evidence="1">
    <location>
        <begin position="44"/>
        <end position="64"/>
    </location>
</feature>
<keyword evidence="3" id="KW-1185">Reference proteome</keyword>